<dbReference type="PANTHER" id="PTHR42707">
    <property type="entry name" value="ACYL-COA DEHYDROGENASE"/>
    <property type="match status" value="1"/>
</dbReference>
<evidence type="ECO:0000256" key="1">
    <source>
        <dbReference type="ARBA" id="ARBA00009347"/>
    </source>
</evidence>
<dbReference type="Gene3D" id="6.10.250.600">
    <property type="match status" value="1"/>
</dbReference>
<dbReference type="InterPro" id="IPR052904">
    <property type="entry name" value="Acyl-CoA_dehydrogenase-like"/>
</dbReference>
<dbReference type="InterPro" id="IPR009075">
    <property type="entry name" value="AcylCo_DH/oxidase_C"/>
</dbReference>
<sequence length="588" mass="62587">MTTHTVENQAAPRTEVDEFAANTALVEAVRTYAPAADLAELSRIGMLVGSASFQHDAALVHESTPRHSSHDRWGHRVDHVEFHPGYHRIIGEALAAGAHSAAWQATGPGANAERAARFMLFSQVEPGHGCPVSMTHSAVATLQGTPHADFWVPRLLSREYDPRLVDAAEKDAVTFGMAMTEKQGGSDVRANTTRAVPYEGAPQGFGGVTEGHFLLTGHKWFCSAPQSDAFLVLAQLEEGVSCFLVPRILPGGERNPLCIQRLKDKLGNKSNASSEIELDAAHGWLVGEPGRGVRTIIEMVSRTRLDCILGSAAGMRQAVAEAAWHVSHRSAFGARLIDQPLMRAVIADLQLEAEAATWTALHIASAHDAVGAGAHAGQDTASGTRAPAGTGATAESGDAAEFRRIATAVAKYWVCKRGPEHAYEALECLGGNGYTESFPLAMRYREQPVMAVWEGSGNVIVLDVIRALSRSPQSAKAFLAYLESGLGRYADFDAAYERLAADLTRAATVIEGGDAGAMAQLQQGGRVLVERMALLLQAAVLQESAPEAVAESFVLARLGADRGREYGALPPGVAIDLLVERSTGTSLR</sequence>
<dbReference type="Pfam" id="PF00441">
    <property type="entry name" value="Acyl-CoA_dh_1"/>
    <property type="match status" value="2"/>
</dbReference>
<comment type="caution">
    <text evidence="9">The sequence shown here is derived from an EMBL/GenBank/DDBJ whole genome shotgun (WGS) entry which is preliminary data.</text>
</comment>
<dbReference type="InterPro" id="IPR009100">
    <property type="entry name" value="AcylCoA_DH/oxidase_NM_dom_sf"/>
</dbReference>
<dbReference type="Pfam" id="PF18158">
    <property type="entry name" value="AidB_N"/>
    <property type="match status" value="1"/>
</dbReference>
<dbReference type="Pfam" id="PF02770">
    <property type="entry name" value="Acyl-CoA_dh_M"/>
    <property type="match status" value="1"/>
</dbReference>
<protein>
    <submittedName>
        <fullName evidence="9">DNA alkylation response protein</fullName>
    </submittedName>
</protein>
<feature type="domain" description="Acyl-CoA dehydrogenase/oxidase C-terminal" evidence="6">
    <location>
        <begin position="290"/>
        <end position="371"/>
    </location>
</feature>
<organism evidence="9 10">
    <name type="scientific">Brevibacterium salitolerans</name>
    <dbReference type="NCBI Taxonomy" id="1403566"/>
    <lineage>
        <taxon>Bacteria</taxon>
        <taxon>Bacillati</taxon>
        <taxon>Actinomycetota</taxon>
        <taxon>Actinomycetes</taxon>
        <taxon>Micrococcales</taxon>
        <taxon>Brevibacteriaceae</taxon>
        <taxon>Brevibacterium</taxon>
    </lineage>
</organism>
<evidence type="ECO:0000256" key="2">
    <source>
        <dbReference type="ARBA" id="ARBA00022630"/>
    </source>
</evidence>
<feature type="domain" description="Acyl-CoA dehydrogenase/oxidase C-terminal" evidence="6">
    <location>
        <begin position="393"/>
        <end position="468"/>
    </location>
</feature>
<feature type="domain" description="Acyl-CoA oxidase/dehydrogenase middle" evidence="7">
    <location>
        <begin position="176"/>
        <end position="279"/>
    </location>
</feature>
<evidence type="ECO:0000259" key="6">
    <source>
        <dbReference type="Pfam" id="PF00441"/>
    </source>
</evidence>
<keyword evidence="4" id="KW-0560">Oxidoreductase</keyword>
<evidence type="ECO:0000256" key="4">
    <source>
        <dbReference type="RuleBase" id="RU362125"/>
    </source>
</evidence>
<name>A0ABP5ITU5_9MICO</name>
<dbReference type="RefSeq" id="WP_291795794.1">
    <property type="nucleotide sequence ID" value="NZ_BAAAPZ010000017.1"/>
</dbReference>
<dbReference type="EMBL" id="BAAAPZ010000017">
    <property type="protein sequence ID" value="GAA2104634.1"/>
    <property type="molecule type" value="Genomic_DNA"/>
</dbReference>
<keyword evidence="2 4" id="KW-0285">Flavoprotein</keyword>
<dbReference type="InterPro" id="IPR006091">
    <property type="entry name" value="Acyl-CoA_Oxase/DH_mid-dom"/>
</dbReference>
<evidence type="ECO:0000259" key="7">
    <source>
        <dbReference type="Pfam" id="PF02770"/>
    </source>
</evidence>
<gene>
    <name evidence="9" type="ORF">GCM10009823_29450</name>
</gene>
<proteinExistence type="inferred from homology"/>
<dbReference type="PANTHER" id="PTHR42707:SF3">
    <property type="entry name" value="ACYL-COA DEHYDROGENASE AIDB-RELATED"/>
    <property type="match status" value="1"/>
</dbReference>
<comment type="cofactor">
    <cofactor evidence="4">
        <name>FAD</name>
        <dbReference type="ChEBI" id="CHEBI:57692"/>
    </cofactor>
</comment>
<feature type="region of interest" description="Disordered" evidence="5">
    <location>
        <begin position="374"/>
        <end position="395"/>
    </location>
</feature>
<reference evidence="10" key="1">
    <citation type="journal article" date="2019" name="Int. J. Syst. Evol. Microbiol.">
        <title>The Global Catalogue of Microorganisms (GCM) 10K type strain sequencing project: providing services to taxonomists for standard genome sequencing and annotation.</title>
        <authorList>
            <consortium name="The Broad Institute Genomics Platform"/>
            <consortium name="The Broad Institute Genome Sequencing Center for Infectious Disease"/>
            <person name="Wu L."/>
            <person name="Ma J."/>
        </authorList>
    </citation>
    <scope>NUCLEOTIDE SEQUENCE [LARGE SCALE GENOMIC DNA]</scope>
    <source>
        <strain evidence="10">JCM 15900</strain>
    </source>
</reference>
<evidence type="ECO:0000259" key="8">
    <source>
        <dbReference type="Pfam" id="PF18158"/>
    </source>
</evidence>
<feature type="compositionally biased region" description="Low complexity" evidence="5">
    <location>
        <begin position="374"/>
        <end position="394"/>
    </location>
</feature>
<feature type="domain" description="Adaptive response protein AidB N-terminal" evidence="8">
    <location>
        <begin position="8"/>
        <end position="162"/>
    </location>
</feature>
<dbReference type="Gene3D" id="2.40.110.20">
    <property type="match status" value="1"/>
</dbReference>
<dbReference type="SUPFAM" id="SSF56645">
    <property type="entry name" value="Acyl-CoA dehydrogenase NM domain-like"/>
    <property type="match status" value="1"/>
</dbReference>
<evidence type="ECO:0000256" key="3">
    <source>
        <dbReference type="ARBA" id="ARBA00022827"/>
    </source>
</evidence>
<evidence type="ECO:0000313" key="9">
    <source>
        <dbReference type="EMBL" id="GAA2104634.1"/>
    </source>
</evidence>
<evidence type="ECO:0000256" key="5">
    <source>
        <dbReference type="SAM" id="MobiDB-lite"/>
    </source>
</evidence>
<dbReference type="Gene3D" id="1.20.140.10">
    <property type="entry name" value="Butyryl-CoA Dehydrogenase, subunit A, domain 3"/>
    <property type="match status" value="1"/>
</dbReference>
<dbReference type="SUPFAM" id="SSF47203">
    <property type="entry name" value="Acyl-CoA dehydrogenase C-terminal domain-like"/>
    <property type="match status" value="1"/>
</dbReference>
<keyword evidence="10" id="KW-1185">Reference proteome</keyword>
<accession>A0ABP5ITU5</accession>
<dbReference type="InterPro" id="IPR041504">
    <property type="entry name" value="AidB_N"/>
</dbReference>
<evidence type="ECO:0000313" key="10">
    <source>
        <dbReference type="Proteomes" id="UP001500984"/>
    </source>
</evidence>
<keyword evidence="3 4" id="KW-0274">FAD</keyword>
<dbReference type="InterPro" id="IPR036250">
    <property type="entry name" value="AcylCo_DH-like_C"/>
</dbReference>
<comment type="similarity">
    <text evidence="1 4">Belongs to the acyl-CoA dehydrogenase family.</text>
</comment>
<dbReference type="Proteomes" id="UP001500984">
    <property type="component" value="Unassembled WGS sequence"/>
</dbReference>